<dbReference type="InterPro" id="IPR008797">
    <property type="entry name" value="PSII_PsbQ"/>
</dbReference>
<dbReference type="Pfam" id="PF05757">
    <property type="entry name" value="PsbQ"/>
    <property type="match status" value="1"/>
</dbReference>
<evidence type="ECO:0000256" key="3">
    <source>
        <dbReference type="ARBA" id="ARBA00023136"/>
    </source>
</evidence>
<dbReference type="GO" id="GO:0009654">
    <property type="term" value="C:photosystem II oxygen evolving complex"/>
    <property type="evidence" value="ECO:0007669"/>
    <property type="project" value="InterPro"/>
</dbReference>
<organism evidence="5 6">
    <name type="scientific">Hyella patelloides LEGE 07179</name>
    <dbReference type="NCBI Taxonomy" id="945734"/>
    <lineage>
        <taxon>Bacteria</taxon>
        <taxon>Bacillati</taxon>
        <taxon>Cyanobacteriota</taxon>
        <taxon>Cyanophyceae</taxon>
        <taxon>Pleurocapsales</taxon>
        <taxon>Hyellaceae</taxon>
        <taxon>Hyella</taxon>
    </lineage>
</organism>
<dbReference type="GO" id="GO:0005509">
    <property type="term" value="F:calcium ion binding"/>
    <property type="evidence" value="ECO:0007669"/>
    <property type="project" value="InterPro"/>
</dbReference>
<evidence type="ECO:0000313" key="5">
    <source>
        <dbReference type="EMBL" id="VEP12761.1"/>
    </source>
</evidence>
<feature type="signal peptide" evidence="4">
    <location>
        <begin position="1"/>
        <end position="19"/>
    </location>
</feature>
<dbReference type="InterPro" id="IPR023222">
    <property type="entry name" value="PsbQ-like_dom_sf"/>
</dbReference>
<keyword evidence="2" id="KW-0793">Thylakoid</keyword>
<dbReference type="NCBIfam" id="TIGR03042">
    <property type="entry name" value="PS_II_psbQ_bact"/>
    <property type="match status" value="1"/>
</dbReference>
<evidence type="ECO:0000256" key="1">
    <source>
        <dbReference type="ARBA" id="ARBA00004370"/>
    </source>
</evidence>
<dbReference type="GO" id="GO:0019898">
    <property type="term" value="C:extrinsic component of membrane"/>
    <property type="evidence" value="ECO:0007669"/>
    <property type="project" value="InterPro"/>
</dbReference>
<dbReference type="Proteomes" id="UP000320055">
    <property type="component" value="Unassembled WGS sequence"/>
</dbReference>
<evidence type="ECO:0000256" key="2">
    <source>
        <dbReference type="ARBA" id="ARBA00023078"/>
    </source>
</evidence>
<reference evidence="5 6" key="1">
    <citation type="submission" date="2019-01" db="EMBL/GenBank/DDBJ databases">
        <authorList>
            <person name="Brito A."/>
        </authorList>
    </citation>
    <scope>NUCLEOTIDE SEQUENCE [LARGE SCALE GENOMIC DNA]</scope>
    <source>
        <strain evidence="5">1</strain>
    </source>
</reference>
<keyword evidence="6" id="KW-1185">Reference proteome</keyword>
<keyword evidence="4" id="KW-0732">Signal</keyword>
<sequence length="139" mass="15490">MLVLVATVLVSCGSPEAAAPPTYTPEKLQTIKTYRIPIDVARDNMSKLGELIGEQDWVDTRSYIHGPLGFLRRDFRYLSNTLLPDDAEQAKEIAEDIFLRLENLDAAAKEKDAKIVATEYGKAIADFDSYLDLIPDRAS</sequence>
<name>A0A563VMW3_9CYAN</name>
<gene>
    <name evidence="5" type="ORF">H1P_1630017</name>
</gene>
<evidence type="ECO:0000256" key="4">
    <source>
        <dbReference type="SAM" id="SignalP"/>
    </source>
</evidence>
<dbReference type="SUPFAM" id="SSF101112">
    <property type="entry name" value="Oxygen-evolving enhancer protein 3"/>
    <property type="match status" value="1"/>
</dbReference>
<proteinExistence type="predicted"/>
<comment type="subcellular location">
    <subcellularLocation>
        <location evidence="1">Membrane</location>
    </subcellularLocation>
</comment>
<keyword evidence="3" id="KW-0472">Membrane</keyword>
<dbReference type="AlphaFoldDB" id="A0A563VMW3"/>
<dbReference type="EMBL" id="CAACVJ010000072">
    <property type="protein sequence ID" value="VEP12761.1"/>
    <property type="molecule type" value="Genomic_DNA"/>
</dbReference>
<dbReference type="GO" id="GO:0015979">
    <property type="term" value="P:photosynthesis"/>
    <property type="evidence" value="ECO:0007669"/>
    <property type="project" value="InterPro"/>
</dbReference>
<accession>A0A563VMW3</accession>
<dbReference type="InterPro" id="IPR017487">
    <property type="entry name" value="PSII_PsbQ_cyanobac"/>
</dbReference>
<protein>
    <submittedName>
        <fullName evidence="5">Photosystem II protein PsbQ</fullName>
    </submittedName>
</protein>
<feature type="chain" id="PRO_5022234602" evidence="4">
    <location>
        <begin position="20"/>
        <end position="139"/>
    </location>
</feature>
<dbReference type="Gene3D" id="1.20.120.290">
    <property type="entry name" value="Oxygen-evolving enhancer protein 3 (PsbQ), four-helix up-down bundle"/>
    <property type="match status" value="1"/>
</dbReference>
<evidence type="ECO:0000313" key="6">
    <source>
        <dbReference type="Proteomes" id="UP000320055"/>
    </source>
</evidence>